<keyword evidence="2" id="KW-1185">Reference proteome</keyword>
<name>A0A914H101_GLORO</name>
<dbReference type="AlphaFoldDB" id="A0A914H101"/>
<sequence>MNDQTIPSAPPADIYPSSPPPSYLSSHTLGNNNQPTNSTPNILSSDKKATKFATGNLSDVAKESSPTAAVVVLSMDKVAVLCLGHNNGCFSCMNRPLRLINYCNNDDRLTNVQTVSARGSGPKMRKLLALSCCAFSTNPTTASTSIRR</sequence>
<accession>A0A914H101</accession>
<dbReference type="WBParaSite" id="Gr19_v10_g12940.t1">
    <property type="protein sequence ID" value="Gr19_v10_g12940.t1"/>
    <property type="gene ID" value="Gr19_v10_g12940"/>
</dbReference>
<feature type="region of interest" description="Disordered" evidence="1">
    <location>
        <begin position="1"/>
        <end position="47"/>
    </location>
</feature>
<feature type="compositionally biased region" description="Polar residues" evidence="1">
    <location>
        <begin position="27"/>
        <end position="44"/>
    </location>
</feature>
<evidence type="ECO:0000313" key="3">
    <source>
        <dbReference type="WBParaSite" id="Gr19_v10_g12940.t1"/>
    </source>
</evidence>
<evidence type="ECO:0000256" key="1">
    <source>
        <dbReference type="SAM" id="MobiDB-lite"/>
    </source>
</evidence>
<evidence type="ECO:0000313" key="2">
    <source>
        <dbReference type="Proteomes" id="UP000887572"/>
    </source>
</evidence>
<dbReference type="Proteomes" id="UP000887572">
    <property type="component" value="Unplaced"/>
</dbReference>
<protein>
    <submittedName>
        <fullName evidence="3">Uncharacterized protein</fullName>
    </submittedName>
</protein>
<reference evidence="3" key="1">
    <citation type="submission" date="2022-11" db="UniProtKB">
        <authorList>
            <consortium name="WormBaseParasite"/>
        </authorList>
    </citation>
    <scope>IDENTIFICATION</scope>
</reference>
<organism evidence="2 3">
    <name type="scientific">Globodera rostochiensis</name>
    <name type="common">Golden nematode worm</name>
    <name type="synonym">Heterodera rostochiensis</name>
    <dbReference type="NCBI Taxonomy" id="31243"/>
    <lineage>
        <taxon>Eukaryota</taxon>
        <taxon>Metazoa</taxon>
        <taxon>Ecdysozoa</taxon>
        <taxon>Nematoda</taxon>
        <taxon>Chromadorea</taxon>
        <taxon>Rhabditida</taxon>
        <taxon>Tylenchina</taxon>
        <taxon>Tylenchomorpha</taxon>
        <taxon>Tylenchoidea</taxon>
        <taxon>Heteroderidae</taxon>
        <taxon>Heteroderinae</taxon>
        <taxon>Globodera</taxon>
    </lineage>
</organism>
<proteinExistence type="predicted"/>